<reference evidence="2" key="1">
    <citation type="submission" date="2019-11" db="EMBL/GenBank/DDBJ databases">
        <title>Microbial mats filling the niche in hypersaline microbial mats.</title>
        <authorList>
            <person name="Wong H.L."/>
            <person name="Macleod F.I."/>
            <person name="White R.A. III"/>
            <person name="Burns B.P."/>
        </authorList>
    </citation>
    <scope>NUCLEOTIDE SEQUENCE</scope>
    <source>
        <strain evidence="2">Rbin_158</strain>
    </source>
</reference>
<dbReference type="PANTHER" id="PTHR12526">
    <property type="entry name" value="GLYCOSYLTRANSFERASE"/>
    <property type="match status" value="1"/>
</dbReference>
<evidence type="ECO:0000313" key="2">
    <source>
        <dbReference type="EMBL" id="MBD3323897.1"/>
    </source>
</evidence>
<proteinExistence type="predicted"/>
<dbReference type="AlphaFoldDB" id="A0A9D5JTF5"/>
<dbReference type="InterPro" id="IPR001296">
    <property type="entry name" value="Glyco_trans_1"/>
</dbReference>
<protein>
    <submittedName>
        <fullName evidence="2">Glycosyltransferase</fullName>
    </submittedName>
</protein>
<dbReference type="EMBL" id="WJJP01000153">
    <property type="protein sequence ID" value="MBD3323897.1"/>
    <property type="molecule type" value="Genomic_DNA"/>
</dbReference>
<accession>A0A9D5JTF5</accession>
<comment type="caution">
    <text evidence="2">The sequence shown here is derived from an EMBL/GenBank/DDBJ whole genome shotgun (WGS) entry which is preliminary data.</text>
</comment>
<dbReference type="SUPFAM" id="SSF53756">
    <property type="entry name" value="UDP-Glycosyltransferase/glycogen phosphorylase"/>
    <property type="match status" value="1"/>
</dbReference>
<feature type="domain" description="Glycosyl transferase family 1" evidence="1">
    <location>
        <begin position="169"/>
        <end position="323"/>
    </location>
</feature>
<gene>
    <name evidence="2" type="ORF">GF339_04890</name>
</gene>
<name>A0A9D5JTF5_9BACT</name>
<dbReference type="Proteomes" id="UP000649604">
    <property type="component" value="Unassembled WGS sequence"/>
</dbReference>
<dbReference type="GO" id="GO:0016757">
    <property type="term" value="F:glycosyltransferase activity"/>
    <property type="evidence" value="ECO:0007669"/>
    <property type="project" value="InterPro"/>
</dbReference>
<dbReference type="Pfam" id="PF00534">
    <property type="entry name" value="Glycos_transf_1"/>
    <property type="match status" value="1"/>
</dbReference>
<dbReference type="Gene3D" id="3.40.50.2000">
    <property type="entry name" value="Glycogen Phosphorylase B"/>
    <property type="match status" value="1"/>
</dbReference>
<evidence type="ECO:0000313" key="3">
    <source>
        <dbReference type="Proteomes" id="UP000649604"/>
    </source>
</evidence>
<dbReference type="CDD" id="cd03801">
    <property type="entry name" value="GT4_PimA-like"/>
    <property type="match status" value="1"/>
</dbReference>
<sequence length="354" mass="40305">MARLSCLFICQVVDRNDPIQATTVKWIETFARHPRIAEVAVIALRTGEFHLPENAQVVAIQGANRLSTLWRFYRGVVDALKNHPIDFFWIYQGGPYPLLLLPWKLFLNIPIYQWKAHPYISLPMRFYARYCDSTIFTSTAKAFPMQSPKVRVVGQGIDVETFCIQPLRKTRDLVTVGRISAVKRLDQILRVLEACKRRYGQVYRLDMYGPVAERDDHYKRNLETLMDDLGLADQVTFKGAVNQAELPGIFNASRLFINFSKTALDRAVVEAMACGVPVFSTNPCVAEILPQDLQRLLIVPDDDLDRQVEALHDLLSQDAERLAEIGRTLREIVVQRHSVAGLVDTVLREIGEPQ</sequence>
<evidence type="ECO:0000259" key="1">
    <source>
        <dbReference type="Pfam" id="PF00534"/>
    </source>
</evidence>
<organism evidence="2 3">
    <name type="scientific">candidate division KSB3 bacterium</name>
    <dbReference type="NCBI Taxonomy" id="2044937"/>
    <lineage>
        <taxon>Bacteria</taxon>
        <taxon>candidate division KSB3</taxon>
    </lineage>
</organism>